<feature type="domain" description="BioF2-like acetyltransferase" evidence="1">
    <location>
        <begin position="165"/>
        <end position="306"/>
    </location>
</feature>
<evidence type="ECO:0000313" key="3">
    <source>
        <dbReference type="Proteomes" id="UP001059597"/>
    </source>
</evidence>
<keyword evidence="3" id="KW-1185">Reference proteome</keyword>
<name>A0ABM7ZRP5_STRNI</name>
<dbReference type="EMBL" id="AP026073">
    <property type="protein sequence ID" value="BDM69017.1"/>
    <property type="molecule type" value="Genomic_DNA"/>
</dbReference>
<evidence type="ECO:0000313" key="2">
    <source>
        <dbReference type="EMBL" id="BDM69017.1"/>
    </source>
</evidence>
<dbReference type="InterPro" id="IPR016181">
    <property type="entry name" value="Acyl_CoA_acyltransferase"/>
</dbReference>
<protein>
    <recommendedName>
        <fullName evidence="1">BioF2-like acetyltransferase domain-containing protein</fullName>
    </recommendedName>
</protein>
<reference evidence="2" key="1">
    <citation type="submission" date="2022-06" db="EMBL/GenBank/DDBJ databases">
        <title>Complete genome sequence of Streptomyces nigrescens HEK616.</title>
        <authorList>
            <person name="Asamizu S."/>
            <person name="Onaka H."/>
        </authorList>
    </citation>
    <scope>NUCLEOTIDE SEQUENCE</scope>
    <source>
        <strain evidence="2">HEK616</strain>
    </source>
</reference>
<proteinExistence type="predicted"/>
<dbReference type="SUPFAM" id="SSF55729">
    <property type="entry name" value="Acyl-CoA N-acyltransferases (Nat)"/>
    <property type="match status" value="1"/>
</dbReference>
<gene>
    <name evidence="2" type="ORF">HEK616_25040</name>
</gene>
<accession>A0ABM7ZRP5</accession>
<dbReference type="Proteomes" id="UP001059597">
    <property type="component" value="Chromosome"/>
</dbReference>
<dbReference type="InterPro" id="IPR038740">
    <property type="entry name" value="BioF2-like_GNAT_dom"/>
</dbReference>
<sequence>MDIEVLAAGALGGVRAERWARALSAPGGAAHPVLSPDFARAVGGVRPAARVAVLESDGRCGWLGFEERGHGVGEVIGKGFTDVGGLLCEPGLPRPDYRAVLAACGLAVWRFVQAEPAGPPLGGAGTAVPPGVRLLGRVPSPLADLSEGYEAHRTAVRRRSPASAKTLRKHENRLARGAVPVRYVFDARDPQLLGTMLRWKSAQYRASGWSDPLAAERGTELAHALAGLRTPTCTGALSVLYLGDEPAAMQLTLRSATVLTCCVTAFDHRYAAHSPGTVLLGRVIATAAELGVTTVDLGTGDSEYKQAFTTEQRTLPQGLLWRPTLVAGGALLHDAAERTARDFITARPWLRSRVRGALRRYGALRG</sequence>
<dbReference type="Gene3D" id="3.40.630.30">
    <property type="match status" value="1"/>
</dbReference>
<evidence type="ECO:0000259" key="1">
    <source>
        <dbReference type="Pfam" id="PF13480"/>
    </source>
</evidence>
<dbReference type="RefSeq" id="WP_261952956.1">
    <property type="nucleotide sequence ID" value="NZ_AP026073.1"/>
</dbReference>
<organism evidence="2 3">
    <name type="scientific">Streptomyces nigrescens</name>
    <dbReference type="NCBI Taxonomy" id="1920"/>
    <lineage>
        <taxon>Bacteria</taxon>
        <taxon>Bacillati</taxon>
        <taxon>Actinomycetota</taxon>
        <taxon>Actinomycetes</taxon>
        <taxon>Kitasatosporales</taxon>
        <taxon>Streptomycetaceae</taxon>
        <taxon>Streptomyces</taxon>
    </lineage>
</organism>
<dbReference type="Pfam" id="PF13480">
    <property type="entry name" value="Acetyltransf_6"/>
    <property type="match status" value="1"/>
</dbReference>